<keyword evidence="3" id="KW-1185">Reference proteome</keyword>
<evidence type="ECO:0008006" key="4">
    <source>
        <dbReference type="Google" id="ProtNLM"/>
    </source>
</evidence>
<dbReference type="RefSeq" id="WP_132010622.1">
    <property type="nucleotide sequence ID" value="NZ_JBHUNN010000002.1"/>
</dbReference>
<sequence length="440" mass="46599">MGEPAPDFDELRRPEYPRGGAPVSPAAPGVATAPARPLHGLPARRGEAGASPAAWSVAGWDLYASVRLDGVRDSGVKPAFSLRVTPAILVTRDVGALRLVAHAAVGAPLYGSQAEPGVRYRFGGAVRYQPANDTRIDAGLEIARAGQAAALLQDANDWGAALPDGRQLACGSARINVAGCERRAGGMRVMKQAGDFTFTASAVAVSSRWSSAPSRQWPPSSPPRRTGDDVAIAGQFRASRRFSHQFEPYVDIGATRWRSAQGDAGRQRVAAGALFPEISLFSGQIYAGVDMPAHGATLPVFGGALSWSPRRALVLAARAETGVADGLPPDAGNALLSPGGAQGSEWRAGRRTWLSLSALWKLAPNLDLTLASAWENARWRPAQPVMARREDQTASAAATLAWTFAPEWLARLEIMAIRQAIPHGPPQKRIVTALSLQRML</sequence>
<proteinExistence type="predicted"/>
<evidence type="ECO:0000313" key="3">
    <source>
        <dbReference type="Proteomes" id="UP000294881"/>
    </source>
</evidence>
<feature type="compositionally biased region" description="Low complexity" evidence="1">
    <location>
        <begin position="17"/>
        <end position="37"/>
    </location>
</feature>
<dbReference type="Proteomes" id="UP000294881">
    <property type="component" value="Unassembled WGS sequence"/>
</dbReference>
<feature type="region of interest" description="Disordered" evidence="1">
    <location>
        <begin position="1"/>
        <end position="45"/>
    </location>
</feature>
<evidence type="ECO:0000313" key="2">
    <source>
        <dbReference type="EMBL" id="TCO08503.1"/>
    </source>
</evidence>
<reference evidence="2 3" key="1">
    <citation type="submission" date="2019-03" db="EMBL/GenBank/DDBJ databases">
        <title>Genomic Encyclopedia of Type Strains, Phase IV (KMG-IV): sequencing the most valuable type-strain genomes for metagenomic binning, comparative biology and taxonomic classification.</title>
        <authorList>
            <person name="Goeker M."/>
        </authorList>
    </citation>
    <scope>NUCLEOTIDE SEQUENCE [LARGE SCALE GENOMIC DNA]</scope>
    <source>
        <strain evidence="2 3">DSM 22958</strain>
    </source>
</reference>
<gene>
    <name evidence="2" type="ORF">EV666_12321</name>
</gene>
<protein>
    <recommendedName>
        <fullName evidence="4">Porin</fullName>
    </recommendedName>
</protein>
<organism evidence="2 3">
    <name type="scientific">Camelimonas lactis</name>
    <dbReference type="NCBI Taxonomy" id="659006"/>
    <lineage>
        <taxon>Bacteria</taxon>
        <taxon>Pseudomonadati</taxon>
        <taxon>Pseudomonadota</taxon>
        <taxon>Alphaproteobacteria</taxon>
        <taxon>Hyphomicrobiales</taxon>
        <taxon>Chelatococcaceae</taxon>
        <taxon>Camelimonas</taxon>
    </lineage>
</organism>
<accession>A0A4R2GJJ8</accession>
<name>A0A4R2GJJ8_9HYPH</name>
<evidence type="ECO:0000256" key="1">
    <source>
        <dbReference type="SAM" id="MobiDB-lite"/>
    </source>
</evidence>
<dbReference type="AlphaFoldDB" id="A0A4R2GJJ8"/>
<dbReference type="EMBL" id="SLWL01000023">
    <property type="protein sequence ID" value="TCO08503.1"/>
    <property type="molecule type" value="Genomic_DNA"/>
</dbReference>
<comment type="caution">
    <text evidence="2">The sequence shown here is derived from an EMBL/GenBank/DDBJ whole genome shotgun (WGS) entry which is preliminary data.</text>
</comment>